<feature type="domain" description="AbiEi antitoxin N-terminal" evidence="2">
    <location>
        <begin position="16"/>
        <end position="59"/>
    </location>
</feature>
<evidence type="ECO:0000313" key="3">
    <source>
        <dbReference type="EMBL" id="RKQ87149.1"/>
    </source>
</evidence>
<accession>A0A660L2J3</accession>
<dbReference type="Pfam" id="PF13338">
    <property type="entry name" value="AbiEi_4"/>
    <property type="match status" value="1"/>
</dbReference>
<dbReference type="EMBL" id="RBIL01000002">
    <property type="protein sequence ID" value="RKQ87149.1"/>
    <property type="molecule type" value="Genomic_DNA"/>
</dbReference>
<dbReference type="Pfam" id="PF04480">
    <property type="entry name" value="DUF559"/>
    <property type="match status" value="1"/>
</dbReference>
<dbReference type="AlphaFoldDB" id="A0A660L2J3"/>
<dbReference type="SUPFAM" id="SSF52980">
    <property type="entry name" value="Restriction endonuclease-like"/>
    <property type="match status" value="1"/>
</dbReference>
<protein>
    <submittedName>
        <fullName evidence="3">Putative AbiEi antitoxin of type IV toxin-antitoxin system</fullName>
    </submittedName>
</protein>
<reference evidence="3 4" key="1">
    <citation type="submission" date="2018-10" db="EMBL/GenBank/DDBJ databases">
        <title>Genomic Encyclopedia of Archaeal and Bacterial Type Strains, Phase II (KMG-II): from individual species to whole genera.</title>
        <authorList>
            <person name="Goeker M."/>
        </authorList>
    </citation>
    <scope>NUCLEOTIDE SEQUENCE [LARGE SCALE GENOMIC DNA]</scope>
    <source>
        <strain evidence="3 4">DSM 14954</strain>
    </source>
</reference>
<dbReference type="InterPro" id="IPR025159">
    <property type="entry name" value="AbiEi_N"/>
</dbReference>
<dbReference type="Proteomes" id="UP000278962">
    <property type="component" value="Unassembled WGS sequence"/>
</dbReference>
<comment type="caution">
    <text evidence="3">The sequence shown here is derived from an EMBL/GenBank/DDBJ whole genome shotgun (WGS) entry which is preliminary data.</text>
</comment>
<feature type="domain" description="DUF559" evidence="1">
    <location>
        <begin position="223"/>
        <end position="288"/>
    </location>
</feature>
<organism evidence="3 4">
    <name type="scientific">Solirubrobacter pauli</name>
    <dbReference type="NCBI Taxonomy" id="166793"/>
    <lineage>
        <taxon>Bacteria</taxon>
        <taxon>Bacillati</taxon>
        <taxon>Actinomycetota</taxon>
        <taxon>Thermoleophilia</taxon>
        <taxon>Solirubrobacterales</taxon>
        <taxon>Solirubrobacteraceae</taxon>
        <taxon>Solirubrobacter</taxon>
    </lineage>
</organism>
<sequence>MPAQSPHRKLAGHTPRQIAARQRDLITYEQLIALGLTRGAISKGAQRGELRRVFRCVYTTAQAPLSREALWLAAVLACGEGAGLSHYAAGTLLDVSRFRSPLIDVVSPRKRTLDGARVHYCRTLDARDITTVKGIPVTRISRLYADFADVLTPFQLANVVHRAAFKGLPTWLPEAPGRHGVATLKKAFDLHAGGSAGTRSTAEDVFLTFALPEPLVNVVHLGFEVDFRWPDRLVAVEIDGPHHGRPWNRNADLHRDQALRQAGYVVLHFSADDVQSRGGYVERAVLDALSVRPGP</sequence>
<evidence type="ECO:0000259" key="1">
    <source>
        <dbReference type="Pfam" id="PF04480"/>
    </source>
</evidence>
<dbReference type="Gene3D" id="3.40.960.10">
    <property type="entry name" value="VSR Endonuclease"/>
    <property type="match status" value="1"/>
</dbReference>
<dbReference type="OrthoDB" id="5517693at2"/>
<dbReference type="InterPro" id="IPR011335">
    <property type="entry name" value="Restrct_endonuc-II-like"/>
</dbReference>
<dbReference type="RefSeq" id="WP_121255455.1">
    <property type="nucleotide sequence ID" value="NZ_RBIL01000002.1"/>
</dbReference>
<gene>
    <name evidence="3" type="ORF">C8N24_5169</name>
</gene>
<proteinExistence type="predicted"/>
<name>A0A660L2J3_9ACTN</name>
<keyword evidence="4" id="KW-1185">Reference proteome</keyword>
<evidence type="ECO:0000259" key="2">
    <source>
        <dbReference type="Pfam" id="PF13338"/>
    </source>
</evidence>
<evidence type="ECO:0000313" key="4">
    <source>
        <dbReference type="Proteomes" id="UP000278962"/>
    </source>
</evidence>
<dbReference type="InterPro" id="IPR007569">
    <property type="entry name" value="DUF559"/>
</dbReference>